<evidence type="ECO:0000313" key="3">
    <source>
        <dbReference type="EMBL" id="KYP70284.1"/>
    </source>
</evidence>
<protein>
    <submittedName>
        <fullName evidence="3">Ribonuclease H protein At1g65750 family</fullName>
    </submittedName>
</protein>
<dbReference type="InterPro" id="IPR053151">
    <property type="entry name" value="RNase_H-like"/>
</dbReference>
<evidence type="ECO:0000259" key="2">
    <source>
        <dbReference type="Pfam" id="PF13966"/>
    </source>
</evidence>
<organism evidence="3 4">
    <name type="scientific">Cajanus cajan</name>
    <name type="common">Pigeon pea</name>
    <name type="synonym">Cajanus indicus</name>
    <dbReference type="NCBI Taxonomy" id="3821"/>
    <lineage>
        <taxon>Eukaryota</taxon>
        <taxon>Viridiplantae</taxon>
        <taxon>Streptophyta</taxon>
        <taxon>Embryophyta</taxon>
        <taxon>Tracheophyta</taxon>
        <taxon>Spermatophyta</taxon>
        <taxon>Magnoliopsida</taxon>
        <taxon>eudicotyledons</taxon>
        <taxon>Gunneridae</taxon>
        <taxon>Pentapetalae</taxon>
        <taxon>rosids</taxon>
        <taxon>fabids</taxon>
        <taxon>Fabales</taxon>
        <taxon>Fabaceae</taxon>
        <taxon>Papilionoideae</taxon>
        <taxon>50 kb inversion clade</taxon>
        <taxon>NPAAA clade</taxon>
        <taxon>indigoferoid/millettioid clade</taxon>
        <taxon>Phaseoleae</taxon>
        <taxon>Cajanus</taxon>
    </lineage>
</organism>
<dbReference type="CDD" id="cd06222">
    <property type="entry name" value="RNase_H_like"/>
    <property type="match status" value="1"/>
</dbReference>
<dbReference type="InterPro" id="IPR012337">
    <property type="entry name" value="RNaseH-like_sf"/>
</dbReference>
<dbReference type="InterPro" id="IPR044730">
    <property type="entry name" value="RNase_H-like_dom_plant"/>
</dbReference>
<dbReference type="EMBL" id="CM003605">
    <property type="protein sequence ID" value="KYP70284.1"/>
    <property type="molecule type" value="Genomic_DNA"/>
</dbReference>
<feature type="domain" description="RNase H type-1" evidence="1">
    <location>
        <begin position="389"/>
        <end position="499"/>
    </location>
</feature>
<proteinExistence type="predicted"/>
<dbReference type="SUPFAM" id="SSF53098">
    <property type="entry name" value="Ribonuclease H-like"/>
    <property type="match status" value="1"/>
</dbReference>
<dbReference type="AlphaFoldDB" id="A0A151TTE7"/>
<reference evidence="3 4" key="1">
    <citation type="journal article" date="2012" name="Nat. Biotechnol.">
        <title>Draft genome sequence of pigeonpea (Cajanus cajan), an orphan legume crop of resource-poor farmers.</title>
        <authorList>
            <person name="Varshney R.K."/>
            <person name="Chen W."/>
            <person name="Li Y."/>
            <person name="Bharti A.K."/>
            <person name="Saxena R.K."/>
            <person name="Schlueter J.A."/>
            <person name="Donoghue M.T."/>
            <person name="Azam S."/>
            <person name="Fan G."/>
            <person name="Whaley A.M."/>
            <person name="Farmer A.D."/>
            <person name="Sheridan J."/>
            <person name="Iwata A."/>
            <person name="Tuteja R."/>
            <person name="Penmetsa R.V."/>
            <person name="Wu W."/>
            <person name="Upadhyaya H.D."/>
            <person name="Yang S.P."/>
            <person name="Shah T."/>
            <person name="Saxena K.B."/>
            <person name="Michael T."/>
            <person name="McCombie W.R."/>
            <person name="Yang B."/>
            <person name="Zhang G."/>
            <person name="Yang H."/>
            <person name="Wang J."/>
            <person name="Spillane C."/>
            <person name="Cook D.R."/>
            <person name="May G.D."/>
            <person name="Xu X."/>
            <person name="Jackson S.A."/>
        </authorList>
    </citation>
    <scope>NUCLEOTIDE SEQUENCE [LARGE SCALE GENOMIC DNA]</scope>
    <source>
        <strain evidence="4">cv. Asha</strain>
    </source>
</reference>
<dbReference type="InterPro" id="IPR036397">
    <property type="entry name" value="RNaseH_sf"/>
</dbReference>
<keyword evidence="4" id="KW-1185">Reference proteome</keyword>
<dbReference type="Gene3D" id="3.30.420.10">
    <property type="entry name" value="Ribonuclease H-like superfamily/Ribonuclease H"/>
    <property type="match status" value="1"/>
</dbReference>
<dbReference type="GO" id="GO:0003676">
    <property type="term" value="F:nucleic acid binding"/>
    <property type="evidence" value="ECO:0007669"/>
    <property type="project" value="InterPro"/>
</dbReference>
<dbReference type="Proteomes" id="UP000075243">
    <property type="component" value="Chromosome 3"/>
</dbReference>
<name>A0A151TTE7_CAJCA</name>
<dbReference type="Gramene" id="C.cajan_09236.t">
    <property type="protein sequence ID" value="C.cajan_09236.t.cds1"/>
    <property type="gene ID" value="C.cajan_09236"/>
</dbReference>
<dbReference type="Pfam" id="PF13456">
    <property type="entry name" value="RVT_3"/>
    <property type="match status" value="1"/>
</dbReference>
<dbReference type="PANTHER" id="PTHR47723:SF19">
    <property type="entry name" value="POLYNUCLEOTIDYL TRANSFERASE, RIBONUCLEASE H-LIKE SUPERFAMILY PROTEIN"/>
    <property type="match status" value="1"/>
</dbReference>
<dbReference type="InterPro" id="IPR002156">
    <property type="entry name" value="RNaseH_domain"/>
</dbReference>
<gene>
    <name evidence="3" type="ORF">KK1_009496</name>
</gene>
<dbReference type="GO" id="GO:0004523">
    <property type="term" value="F:RNA-DNA hybrid ribonuclease activity"/>
    <property type="evidence" value="ECO:0007669"/>
    <property type="project" value="InterPro"/>
</dbReference>
<dbReference type="InterPro" id="IPR026960">
    <property type="entry name" value="RVT-Znf"/>
</dbReference>
<evidence type="ECO:0000259" key="1">
    <source>
        <dbReference type="Pfam" id="PF13456"/>
    </source>
</evidence>
<dbReference type="Pfam" id="PF13966">
    <property type="entry name" value="zf-RVT"/>
    <property type="match status" value="1"/>
</dbReference>
<accession>A0A151TTE7</accession>
<sequence length="499" mass="57191">MQSLWLPQAVCNRIDQACRRMLWAKADNTRFWSPVSWDVVTQPKELGGLGVREARRVNVSLLGKLVWDMLSAPQKPWVNLLSSLYLHGESILCAQNKRGASPIWSSIMKALPSLREGFQPYLGSGASSLWYTDWSGNGLWCGKVPFVHIADTNKTVADCWVSGQWSFNALYTVLPTELMNSVQQLRVANSPLGLDHFVWRSDTSGCYTAASGYHFLTPGLAAEGDAVWKKLWKIMIPEKVKFFLWQCLHLALPTNQVRADRRLSESGACSRCSCPQKTILHALRDCPYSREVLMSGGCSRGWSFSVMDCFQWLKGIILHKEAITLSITLWWVWRFRNNMVFNDELWQISAVRWKVILSMVENRAYNDKRRLWVEQALWRPPEHPWVKLNTDESWLSETSAMGMGGVIRDWAGMWRGGFSHGALAGDALRAELLALEEGLSFCWESGFRKVSCECDCLGAVKLFQDWPTDRHHLHKHYDVIWRVQRLLAEWVVYVNHIPR</sequence>
<evidence type="ECO:0000313" key="4">
    <source>
        <dbReference type="Proteomes" id="UP000075243"/>
    </source>
</evidence>
<feature type="domain" description="Reverse transcriptase zinc-binding" evidence="2">
    <location>
        <begin position="207"/>
        <end position="292"/>
    </location>
</feature>
<dbReference type="PANTHER" id="PTHR47723">
    <property type="entry name" value="OS05G0353850 PROTEIN"/>
    <property type="match status" value="1"/>
</dbReference>